<sequence>MKEIEVEKGSVEESYRWAHGWRVVDGKCSPPARNFPLPEFVQKRIDWVSHEMQAGMGLTFQGAFRALLDIDDEKSIRDDWECWGVSEYMPVSDKYREWLQDPILHDIRRVAVMVGFIYA</sequence>
<gene>
    <name evidence="1" type="ORF">J3E67_000659</name>
</gene>
<organism evidence="1 2">
    <name type="scientific">Lactobacillus gasseri</name>
    <dbReference type="NCBI Taxonomy" id="1596"/>
    <lineage>
        <taxon>Bacteria</taxon>
        <taxon>Bacillati</taxon>
        <taxon>Bacillota</taxon>
        <taxon>Bacilli</taxon>
        <taxon>Lactobacillales</taxon>
        <taxon>Lactobacillaceae</taxon>
        <taxon>Lactobacillus</taxon>
    </lineage>
</organism>
<evidence type="ECO:0000313" key="1">
    <source>
        <dbReference type="EMBL" id="QTD66330.1"/>
    </source>
</evidence>
<accession>A0A8A4UWY0</accession>
<dbReference type="Proteomes" id="UP000663932">
    <property type="component" value="Chromosome"/>
</dbReference>
<proteinExistence type="predicted"/>
<evidence type="ECO:0000313" key="2">
    <source>
        <dbReference type="Proteomes" id="UP000663932"/>
    </source>
</evidence>
<reference evidence="1" key="1">
    <citation type="submission" date="2021-03" db="EMBL/GenBank/DDBJ databases">
        <title>Whole genome sequence of Lactobacillus gasseri HL75.</title>
        <authorList>
            <person name="Kim J.-M."/>
            <person name="Chung S.H."/>
            <person name="Kim J.-S."/>
        </authorList>
    </citation>
    <scope>NUCLEOTIDE SEQUENCE</scope>
    <source>
        <strain evidence="1">HL75</strain>
    </source>
</reference>
<dbReference type="EMBL" id="CP071801">
    <property type="protein sequence ID" value="QTD66330.1"/>
    <property type="molecule type" value="Genomic_DNA"/>
</dbReference>
<protein>
    <recommendedName>
        <fullName evidence="3">Phage protein</fullName>
    </recommendedName>
</protein>
<evidence type="ECO:0008006" key="3">
    <source>
        <dbReference type="Google" id="ProtNLM"/>
    </source>
</evidence>
<dbReference type="RefSeq" id="WP_207991547.1">
    <property type="nucleotide sequence ID" value="NZ_CP071801.1"/>
</dbReference>
<dbReference type="AlphaFoldDB" id="A0A8A4UWY0"/>
<name>A0A8A4UWY0_LACGS</name>